<dbReference type="RefSeq" id="WP_140847789.1">
    <property type="nucleotide sequence ID" value="NZ_RCZC01000001.1"/>
</dbReference>
<dbReference type="OrthoDB" id="121544at2"/>
<evidence type="ECO:0000313" key="3">
    <source>
        <dbReference type="Proteomes" id="UP000319931"/>
    </source>
</evidence>
<keyword evidence="3" id="KW-1185">Reference proteome</keyword>
<comment type="caution">
    <text evidence="2">The sequence shown here is derived from an EMBL/GenBank/DDBJ whole genome shotgun (WGS) entry which is preliminary data.</text>
</comment>
<dbReference type="Proteomes" id="UP000319931">
    <property type="component" value="Unassembled WGS sequence"/>
</dbReference>
<accession>A0A502G3K6</accession>
<keyword evidence="1" id="KW-0732">Signal</keyword>
<dbReference type="EMBL" id="RCZC01000001">
    <property type="protein sequence ID" value="TPG56488.1"/>
    <property type="molecule type" value="Genomic_DNA"/>
</dbReference>
<proteinExistence type="predicted"/>
<feature type="signal peptide" evidence="1">
    <location>
        <begin position="1"/>
        <end position="22"/>
    </location>
</feature>
<keyword evidence="2" id="KW-0378">Hydrolase</keyword>
<keyword evidence="2" id="KW-0645">Protease</keyword>
<reference evidence="2 3" key="1">
    <citation type="journal article" date="2019" name="Environ. Microbiol.">
        <title>Species interactions and distinct microbial communities in high Arctic permafrost affected cryosols are associated with the CH4 and CO2 gas fluxes.</title>
        <authorList>
            <person name="Altshuler I."/>
            <person name="Hamel J."/>
            <person name="Turney S."/>
            <person name="Magnuson E."/>
            <person name="Levesque R."/>
            <person name="Greer C."/>
            <person name="Whyte L.G."/>
        </authorList>
    </citation>
    <scope>NUCLEOTIDE SEQUENCE [LARGE SCALE GENOMIC DNA]</scope>
    <source>
        <strain evidence="2 3">E6.1</strain>
    </source>
</reference>
<organism evidence="2 3">
    <name type="scientific">Sphingomonas glacialis</name>
    <dbReference type="NCBI Taxonomy" id="658225"/>
    <lineage>
        <taxon>Bacteria</taxon>
        <taxon>Pseudomonadati</taxon>
        <taxon>Pseudomonadota</taxon>
        <taxon>Alphaproteobacteria</taxon>
        <taxon>Sphingomonadales</taxon>
        <taxon>Sphingomonadaceae</taxon>
        <taxon>Sphingomonas</taxon>
    </lineage>
</organism>
<evidence type="ECO:0000313" key="2">
    <source>
        <dbReference type="EMBL" id="TPG56488.1"/>
    </source>
</evidence>
<name>A0A502G3K6_9SPHN</name>
<feature type="chain" id="PRO_5021389762" evidence="1">
    <location>
        <begin position="23"/>
        <end position="778"/>
    </location>
</feature>
<keyword evidence="2" id="KW-0121">Carboxypeptidase</keyword>
<sequence>MSYRVQLRAFAAALLLVLGAIAAPAADAQLKTDPDDALLFSVQLGSAPVGSSVRAFNTKAGVCLDLQDTIDALQIAISVDAKAGTASGWAFQESRRIAIDRPRRQAEFGGQRAPLTYETIWDSRSGWCVRAVDLGKWLGVDFDVDITNAVLGVSSKGALPIEAAIRRAALASRLQQAPAGPATPLPRISLPYRAWRAPWIDVNFGLSAERSSARSVQTTPGYEIFAAGELAFFSTDMRLVSTHDLKPDALRVRLYRADPDGGLLAPMRATQVALGDVVGFSTPLVAQGAFGRGAALTNRPLERANDFDMIDFTGTVPVGWDVELYRNAELIGAAKAGSDGRYLFRKIALRFGPNIFEIVSYGPQGQVRRETKVYNIAQQAVPPGQTWWWADAVQQGRDLIEFGAPVAGIARQMGWRQDVGFEHGLGRGFSGGAAVHRLGDTDGPAVFVDGTLRGGVGPMLAQIDVAHARGGGTAARIGVLGHALGASFSLEGLRNAGLQSQQVSADLTSRIRIAVDKPARVAGLILPVHFDLATIRTTGGTAIEANSRISAAMAGFSASVTGGWQMLSPRNGQAASAGSIGLLFNTRVRGVRLRGEAQWAVTSKISLATVQVAANWSAGRSSALEAAASYAPNARALRISGGYTRDFSRFALTVGGDMDTSGHAALRFNVLTSFGAGTGWGASPPSPRRRRAASPSRCFATTMATASVRRARRWCPAASRSMARRFCCARRRRRGQTRASSDRLIRRCRSRSRSTRRVWPIRSTFRRPTASWSCRARG</sequence>
<dbReference type="GO" id="GO:0004180">
    <property type="term" value="F:carboxypeptidase activity"/>
    <property type="evidence" value="ECO:0007669"/>
    <property type="project" value="UniProtKB-KW"/>
</dbReference>
<protein>
    <submittedName>
        <fullName evidence="2">Carboxypeptidase regulatory-like domain-containing protein</fullName>
    </submittedName>
</protein>
<gene>
    <name evidence="2" type="ORF">EAH76_02805</name>
</gene>
<dbReference type="AlphaFoldDB" id="A0A502G3K6"/>
<evidence type="ECO:0000256" key="1">
    <source>
        <dbReference type="SAM" id="SignalP"/>
    </source>
</evidence>